<comment type="caution">
    <text evidence="3">The sequence shown here is derived from an EMBL/GenBank/DDBJ whole genome shotgun (WGS) entry which is preliminary data.</text>
</comment>
<accession>A0A9P5VHU2</accession>
<evidence type="ECO:0000313" key="3">
    <source>
        <dbReference type="EMBL" id="KAF9324548.1"/>
    </source>
</evidence>
<sequence length="181" mass="20060">MKINSCLLIAIATAITLTSSFTNAKRDRRDAIDEIAVVAAAPEAFENANDPSDLWNHKHRHNGKHHGNHYGKHYGKHHGKHHGKHPHKRCKTQTVVYYAPCTIEANGGGGRGRGNNFIPHTNPWDGRHPVMGEPEQDRQSGMGEPEQDRQPATGESEQDRQPATGESEQDRQPATGESEQD</sequence>
<feature type="compositionally biased region" description="Basic and acidic residues" evidence="1">
    <location>
        <begin position="125"/>
        <end position="138"/>
    </location>
</feature>
<proteinExistence type="predicted"/>
<feature type="region of interest" description="Disordered" evidence="1">
    <location>
        <begin position="62"/>
        <end position="87"/>
    </location>
</feature>
<dbReference type="Proteomes" id="UP000696485">
    <property type="component" value="Unassembled WGS sequence"/>
</dbReference>
<feature type="chain" id="PRO_5040114679" evidence="2">
    <location>
        <begin position="21"/>
        <end position="181"/>
    </location>
</feature>
<evidence type="ECO:0000256" key="2">
    <source>
        <dbReference type="SAM" id="SignalP"/>
    </source>
</evidence>
<dbReference type="EMBL" id="JAAAUY010001069">
    <property type="protein sequence ID" value="KAF9324548.1"/>
    <property type="molecule type" value="Genomic_DNA"/>
</dbReference>
<name>A0A9P5VHU2_9FUNG</name>
<dbReference type="AlphaFoldDB" id="A0A9P5VHU2"/>
<feature type="non-terminal residue" evidence="3">
    <location>
        <position position="181"/>
    </location>
</feature>
<gene>
    <name evidence="3" type="ORF">BG006_000417</name>
</gene>
<feature type="signal peptide" evidence="2">
    <location>
        <begin position="1"/>
        <end position="20"/>
    </location>
</feature>
<organism evidence="3 4">
    <name type="scientific">Podila minutissima</name>
    <dbReference type="NCBI Taxonomy" id="64525"/>
    <lineage>
        <taxon>Eukaryota</taxon>
        <taxon>Fungi</taxon>
        <taxon>Fungi incertae sedis</taxon>
        <taxon>Mucoromycota</taxon>
        <taxon>Mortierellomycotina</taxon>
        <taxon>Mortierellomycetes</taxon>
        <taxon>Mortierellales</taxon>
        <taxon>Mortierellaceae</taxon>
        <taxon>Podila</taxon>
    </lineage>
</organism>
<keyword evidence="2" id="KW-0732">Signal</keyword>
<feature type="region of interest" description="Disordered" evidence="1">
    <location>
        <begin position="104"/>
        <end position="181"/>
    </location>
</feature>
<evidence type="ECO:0000313" key="4">
    <source>
        <dbReference type="Proteomes" id="UP000696485"/>
    </source>
</evidence>
<protein>
    <submittedName>
        <fullName evidence="3">Uncharacterized protein</fullName>
    </submittedName>
</protein>
<reference evidence="3" key="1">
    <citation type="journal article" date="2020" name="Fungal Divers.">
        <title>Resolving the Mortierellaceae phylogeny through synthesis of multi-gene phylogenetics and phylogenomics.</title>
        <authorList>
            <person name="Vandepol N."/>
            <person name="Liber J."/>
            <person name="Desiro A."/>
            <person name="Na H."/>
            <person name="Kennedy M."/>
            <person name="Barry K."/>
            <person name="Grigoriev I.V."/>
            <person name="Miller A.N."/>
            <person name="O'Donnell K."/>
            <person name="Stajich J.E."/>
            <person name="Bonito G."/>
        </authorList>
    </citation>
    <scope>NUCLEOTIDE SEQUENCE</scope>
    <source>
        <strain evidence="3">NVP1</strain>
    </source>
</reference>
<keyword evidence="4" id="KW-1185">Reference proteome</keyword>
<evidence type="ECO:0000256" key="1">
    <source>
        <dbReference type="SAM" id="MobiDB-lite"/>
    </source>
</evidence>